<name>A0ACB8UZ23_9EURO</name>
<sequence length="350" mass="40998">MGFNYCDTLNQHNWVGGGAYAYVYHVSPTIVVKTLRPDRDAEEETEEHPFLKDIAFYKCFNEREDQCVHIVECFIMLPDHLFLSFCANRAIIYHFHERQEREDNKFFGRLIRVKSYEDPGLIARWIQQLTSALEYVEKMGFCHNDINTTNCLLDDNFNLKLADFGRATTIGKYLEYTGAPWALKLNGGPLEDTYGLCSARTEQFAVGSILYFMVYGHKPYEDINLDGPEVEQRFQDLNFPELNRHEIFDSLIACCWYNVYPNMALLAYDLKCKTKDIASSTEYAIIDRVKERNTCEALIRKGILGPELGLRFQPAWKKYLYAARSVFLWRFLMDLPRRIRFWFCRGQTLS</sequence>
<accession>A0ACB8UZ23</accession>
<organism evidence="1">
    <name type="scientific">Ophidiomyces ophidiicola</name>
    <dbReference type="NCBI Taxonomy" id="1387563"/>
    <lineage>
        <taxon>Eukaryota</taxon>
        <taxon>Fungi</taxon>
        <taxon>Dikarya</taxon>
        <taxon>Ascomycota</taxon>
        <taxon>Pezizomycotina</taxon>
        <taxon>Eurotiomycetes</taxon>
        <taxon>Eurotiomycetidae</taxon>
        <taxon>Onygenales</taxon>
        <taxon>Onygenaceae</taxon>
        <taxon>Ophidiomyces</taxon>
    </lineage>
</organism>
<dbReference type="EMBL" id="JALBCA010000048">
    <property type="protein sequence ID" value="KAI2386390.1"/>
    <property type="molecule type" value="Genomic_DNA"/>
</dbReference>
<proteinExistence type="predicted"/>
<protein>
    <submittedName>
        <fullName evidence="1">Uncharacterized protein</fullName>
    </submittedName>
</protein>
<comment type="caution">
    <text evidence="1">The sequence shown here is derived from an EMBL/GenBank/DDBJ whole genome shotgun (WGS) entry which is preliminary data.</text>
</comment>
<evidence type="ECO:0000313" key="1">
    <source>
        <dbReference type="EMBL" id="KAI2386390.1"/>
    </source>
</evidence>
<gene>
    <name evidence="1" type="ORF">LOY88_003586</name>
</gene>
<reference evidence="1" key="1">
    <citation type="journal article" date="2022" name="bioRxiv">
        <title>Population genetic analysis of Ophidiomyces ophidiicola, the causative agent of snake fungal disease, indicates recent introductions to the USA.</title>
        <authorList>
            <person name="Ladner J.T."/>
            <person name="Palmer J.M."/>
            <person name="Ettinger C.L."/>
            <person name="Stajich J.E."/>
            <person name="Farrell T.M."/>
            <person name="Glorioso B.M."/>
            <person name="Lawson B."/>
            <person name="Price S.J."/>
            <person name="Stengle A.G."/>
            <person name="Grear D.A."/>
            <person name="Lorch J.M."/>
        </authorList>
    </citation>
    <scope>NUCLEOTIDE SEQUENCE</scope>
    <source>
        <strain evidence="1">NWHC 24266-5</strain>
    </source>
</reference>